<dbReference type="Gene3D" id="2.60.260.40">
    <property type="entry name" value="q5lls5 like domains"/>
    <property type="match status" value="1"/>
</dbReference>
<dbReference type="InterPro" id="IPR019401">
    <property type="entry name" value="Znf_CHCC"/>
</dbReference>
<reference evidence="2 3" key="1">
    <citation type="submission" date="2020-08" db="EMBL/GenBank/DDBJ databases">
        <title>Genome sequencing of Purple Non-Sulfur Bacteria from various extreme environments.</title>
        <authorList>
            <person name="Mayer M."/>
        </authorList>
    </citation>
    <scope>NUCLEOTIDE SEQUENCE [LARGE SCALE GENOMIC DNA]</scope>
    <source>
        <strain evidence="2 3">JA131</strain>
    </source>
</reference>
<accession>A0A7W6R9Q2</accession>
<dbReference type="Proteomes" id="UP000554286">
    <property type="component" value="Unassembled WGS sequence"/>
</dbReference>
<protein>
    <submittedName>
        <fullName evidence="2">Putative Zn-finger protein</fullName>
    </submittedName>
</protein>
<proteinExistence type="predicted"/>
<comment type="caution">
    <text evidence="2">The sequence shown here is derived from an EMBL/GenBank/DDBJ whole genome shotgun (WGS) entry which is preliminary data.</text>
</comment>
<feature type="domain" description="Zinc finger CHCC-type" evidence="1">
    <location>
        <begin position="20"/>
        <end position="54"/>
    </location>
</feature>
<name>A0A7W6R9Q2_9PROT</name>
<sequence length="66" mass="7059">MEHVPTFPVTETVVVDSPAVVCDGIGVTLGHPRVYLHIKPGQDSVICPYCSRQFALTTKAALANAH</sequence>
<organism evidence="2 3">
    <name type="scientific">Roseospira visakhapatnamensis</name>
    <dbReference type="NCBI Taxonomy" id="390880"/>
    <lineage>
        <taxon>Bacteria</taxon>
        <taxon>Pseudomonadati</taxon>
        <taxon>Pseudomonadota</taxon>
        <taxon>Alphaproteobacteria</taxon>
        <taxon>Rhodospirillales</taxon>
        <taxon>Rhodospirillaceae</taxon>
        <taxon>Roseospira</taxon>
    </lineage>
</organism>
<dbReference type="EMBL" id="JACIGK010000001">
    <property type="protein sequence ID" value="MBB4264472.1"/>
    <property type="molecule type" value="Genomic_DNA"/>
</dbReference>
<dbReference type="Pfam" id="PF10276">
    <property type="entry name" value="zf-CHCC"/>
    <property type="match status" value="1"/>
</dbReference>
<evidence type="ECO:0000313" key="2">
    <source>
        <dbReference type="EMBL" id="MBB4264472.1"/>
    </source>
</evidence>
<evidence type="ECO:0000259" key="1">
    <source>
        <dbReference type="Pfam" id="PF10276"/>
    </source>
</evidence>
<dbReference type="AlphaFoldDB" id="A0A7W6R9Q2"/>
<keyword evidence="3" id="KW-1185">Reference proteome</keyword>
<evidence type="ECO:0000313" key="3">
    <source>
        <dbReference type="Proteomes" id="UP000554286"/>
    </source>
</evidence>
<gene>
    <name evidence="2" type="ORF">GGD89_000078</name>
</gene>
<dbReference type="RefSeq" id="WP_184042116.1">
    <property type="nucleotide sequence ID" value="NZ_JACIGK010000001.1"/>
</dbReference>